<dbReference type="Proteomes" id="UP000050544">
    <property type="component" value="Unassembled WGS sequence"/>
</dbReference>
<protein>
    <submittedName>
        <fullName evidence="3">Uncharacterized protein</fullName>
    </submittedName>
</protein>
<evidence type="ECO:0000256" key="2">
    <source>
        <dbReference type="SAM" id="Phobius"/>
    </source>
</evidence>
<keyword evidence="2" id="KW-0812">Transmembrane</keyword>
<proteinExistence type="predicted"/>
<sequence>MSPKKTPTEPSTPRPPSTTTAQPPRLTATPPLVELTLSLGWLWISLSGVLVLVVSLLNHAPWLLALARTAGVMLILGFLVWYLSDNLVRALLEAQIALQKCQVTPSEPPQSTREINA</sequence>
<evidence type="ECO:0000313" key="4">
    <source>
        <dbReference type="Proteomes" id="UP000050544"/>
    </source>
</evidence>
<feature type="transmembrane region" description="Helical" evidence="2">
    <location>
        <begin position="65"/>
        <end position="83"/>
    </location>
</feature>
<feature type="region of interest" description="Disordered" evidence="1">
    <location>
        <begin position="1"/>
        <end position="27"/>
    </location>
</feature>
<keyword evidence="4" id="KW-1185">Reference proteome</keyword>
<dbReference type="PATRIC" id="fig|869279.4.peg.570"/>
<dbReference type="EMBL" id="LGKO01000002">
    <property type="protein sequence ID" value="KPL84131.1"/>
    <property type="molecule type" value="Genomic_DNA"/>
</dbReference>
<dbReference type="AlphaFoldDB" id="A0A0P6XV48"/>
<name>A0A0P6XV48_9CHLR</name>
<dbReference type="RefSeq" id="WP_054520581.1">
    <property type="nucleotide sequence ID" value="NZ_LGKO01000002.1"/>
</dbReference>
<evidence type="ECO:0000313" key="3">
    <source>
        <dbReference type="EMBL" id="KPL84131.1"/>
    </source>
</evidence>
<accession>A0A0P6XV48</accession>
<organism evidence="3 4">
    <name type="scientific">Thermanaerothrix daxensis</name>
    <dbReference type="NCBI Taxonomy" id="869279"/>
    <lineage>
        <taxon>Bacteria</taxon>
        <taxon>Bacillati</taxon>
        <taxon>Chloroflexota</taxon>
        <taxon>Anaerolineae</taxon>
        <taxon>Anaerolineales</taxon>
        <taxon>Anaerolineaceae</taxon>
        <taxon>Thermanaerothrix</taxon>
    </lineage>
</organism>
<gene>
    <name evidence="3" type="ORF">SE15_02855</name>
</gene>
<evidence type="ECO:0000256" key="1">
    <source>
        <dbReference type="SAM" id="MobiDB-lite"/>
    </source>
</evidence>
<keyword evidence="2" id="KW-0472">Membrane</keyword>
<feature type="transmembrane region" description="Helical" evidence="2">
    <location>
        <begin position="40"/>
        <end position="58"/>
    </location>
</feature>
<keyword evidence="2" id="KW-1133">Transmembrane helix</keyword>
<reference evidence="3 4" key="1">
    <citation type="submission" date="2015-07" db="EMBL/GenBank/DDBJ databases">
        <title>Whole genome sequence of Thermanaerothrix daxensis DSM 23592.</title>
        <authorList>
            <person name="Hemp J."/>
            <person name="Ward L.M."/>
            <person name="Pace L.A."/>
            <person name="Fischer W.W."/>
        </authorList>
    </citation>
    <scope>NUCLEOTIDE SEQUENCE [LARGE SCALE GENOMIC DNA]</scope>
    <source>
        <strain evidence="3 4">GNS-1</strain>
    </source>
</reference>
<dbReference type="STRING" id="869279.SE15_02855"/>
<comment type="caution">
    <text evidence="3">The sequence shown here is derived from an EMBL/GenBank/DDBJ whole genome shotgun (WGS) entry which is preliminary data.</text>
</comment>